<dbReference type="InterPro" id="IPR005123">
    <property type="entry name" value="Oxoglu/Fe-dep_dioxygenase_dom"/>
</dbReference>
<evidence type="ECO:0000259" key="6">
    <source>
        <dbReference type="PROSITE" id="PS51471"/>
    </source>
</evidence>
<evidence type="ECO:0000256" key="1">
    <source>
        <dbReference type="ARBA" id="ARBA00022723"/>
    </source>
</evidence>
<dbReference type="GO" id="GO:0008270">
    <property type="term" value="F:zinc ion binding"/>
    <property type="evidence" value="ECO:0007669"/>
    <property type="project" value="UniProtKB-KW"/>
</dbReference>
<dbReference type="PANTHER" id="PTHR31212:SF4">
    <property type="entry name" value="ALPHA-KETOGLUTARATE-DEPENDENT DIOXYGENASE ALKB HOMOLOG 3"/>
    <property type="match status" value="1"/>
</dbReference>
<dbReference type="AlphaFoldDB" id="A0A507ECG1"/>
<protein>
    <submittedName>
        <fullName evidence="8">Uncharacterized protein</fullName>
    </submittedName>
</protein>
<evidence type="ECO:0000259" key="7">
    <source>
        <dbReference type="PROSITE" id="PS51999"/>
    </source>
</evidence>
<dbReference type="InterPro" id="IPR032854">
    <property type="entry name" value="ALKBH3"/>
</dbReference>
<comment type="caution">
    <text evidence="8">The sequence shown here is derived from an EMBL/GenBank/DDBJ whole genome shotgun (WGS) entry which is preliminary data.</text>
</comment>
<keyword evidence="2 4" id="KW-0863">Zinc-finger</keyword>
<feature type="compositionally biased region" description="Basic and acidic residues" evidence="5">
    <location>
        <begin position="480"/>
        <end position="489"/>
    </location>
</feature>
<feature type="compositionally biased region" description="Basic and acidic residues" evidence="5">
    <location>
        <begin position="79"/>
        <end position="96"/>
    </location>
</feature>
<organism evidence="8 9">
    <name type="scientific">Powellomyces hirtus</name>
    <dbReference type="NCBI Taxonomy" id="109895"/>
    <lineage>
        <taxon>Eukaryota</taxon>
        <taxon>Fungi</taxon>
        <taxon>Fungi incertae sedis</taxon>
        <taxon>Chytridiomycota</taxon>
        <taxon>Chytridiomycota incertae sedis</taxon>
        <taxon>Chytridiomycetes</taxon>
        <taxon>Spizellomycetales</taxon>
        <taxon>Powellomycetaceae</taxon>
        <taxon>Powellomyces</taxon>
    </lineage>
</organism>
<evidence type="ECO:0000256" key="4">
    <source>
        <dbReference type="PROSITE-ProRule" id="PRU01343"/>
    </source>
</evidence>
<evidence type="ECO:0000256" key="3">
    <source>
        <dbReference type="ARBA" id="ARBA00022833"/>
    </source>
</evidence>
<reference evidence="8 9" key="1">
    <citation type="journal article" date="2019" name="Sci. Rep.">
        <title>Comparative genomics of chytrid fungi reveal insights into the obligate biotrophic and pathogenic lifestyle of Synchytrium endobioticum.</title>
        <authorList>
            <person name="van de Vossenberg B.T.L.H."/>
            <person name="Warris S."/>
            <person name="Nguyen H.D.T."/>
            <person name="van Gent-Pelzer M.P.E."/>
            <person name="Joly D.L."/>
            <person name="van de Geest H.C."/>
            <person name="Bonants P.J.M."/>
            <person name="Smith D.S."/>
            <person name="Levesque C.A."/>
            <person name="van der Lee T.A.J."/>
        </authorList>
    </citation>
    <scope>NUCLEOTIDE SEQUENCE [LARGE SCALE GENOMIC DNA]</scope>
    <source>
        <strain evidence="8 9">CBS 809.83</strain>
    </source>
</reference>
<keyword evidence="9" id="KW-1185">Reference proteome</keyword>
<feature type="domain" description="GRF-type" evidence="7">
    <location>
        <begin position="380"/>
        <end position="430"/>
    </location>
</feature>
<dbReference type="STRING" id="109895.A0A507ECG1"/>
<keyword evidence="1" id="KW-0479">Metal-binding</keyword>
<evidence type="ECO:0000313" key="8">
    <source>
        <dbReference type="EMBL" id="TPX61494.1"/>
    </source>
</evidence>
<evidence type="ECO:0000313" key="9">
    <source>
        <dbReference type="Proteomes" id="UP000318582"/>
    </source>
</evidence>
<dbReference type="Proteomes" id="UP000318582">
    <property type="component" value="Unassembled WGS sequence"/>
</dbReference>
<dbReference type="PROSITE" id="PS51999">
    <property type="entry name" value="ZF_GRF"/>
    <property type="match status" value="1"/>
</dbReference>
<dbReference type="CDD" id="cd14279">
    <property type="entry name" value="CUE"/>
    <property type="match status" value="1"/>
</dbReference>
<evidence type="ECO:0000256" key="2">
    <source>
        <dbReference type="ARBA" id="ARBA00022771"/>
    </source>
</evidence>
<dbReference type="PANTHER" id="PTHR31212">
    <property type="entry name" value="ALPHA-KETOGLUTARATE-DEPENDENT DIOXYGENASE ALKB HOMOLOG 3"/>
    <property type="match status" value="1"/>
</dbReference>
<dbReference type="Pfam" id="PF06839">
    <property type="entry name" value="Zn_ribbon_GRF"/>
    <property type="match status" value="1"/>
</dbReference>
<keyword evidence="3" id="KW-0862">Zinc</keyword>
<dbReference type="Pfam" id="PF13532">
    <property type="entry name" value="2OG-FeII_Oxy_2"/>
    <property type="match status" value="1"/>
</dbReference>
<name>A0A507ECG1_9FUNG</name>
<dbReference type="GO" id="GO:0051213">
    <property type="term" value="F:dioxygenase activity"/>
    <property type="evidence" value="ECO:0007669"/>
    <property type="project" value="InterPro"/>
</dbReference>
<dbReference type="InterPro" id="IPR010666">
    <property type="entry name" value="Znf_GRF"/>
</dbReference>
<sequence>MSLSHDEGLAHLISVFDTRYSEETLLKALKGSQGDVAGAIDVLLIEEEIGGTNGVGSISKKRGISDFFAPKSPKKKAVRDKTERDGGVRADCKPPDTDDNNTPRRNAFELLGKKVSETEGKVSEPPKQLTIHNIREHVPCELFFDVLPETLANELLQRLLVEAKTWEFRRFVLFDREVVSPHSTSFYAEDAVSQSTPSAPFGVPDTDYYYGGRRTSDVRPLFPEMVEARTIIEECVNIRLLARDAAAENGRHFAELRGRWRPNIVVANRYRGHNEGVGAHTDKLTYIGPRPTIGSLTLGAARPFRLRRLARPHSPAQTYNVVLPHNSLLIMFPPMQEEYRHEVPKCNPKHLTPHPISHDVRINLTYRVARPEYRSSIPVCKCGNPTELRTVLKQAHSLGRYFYMCAGGGNEVNGVKAGHNCGTFVWLDLEKKSREAAVDGGGRPEEKVHVKEEVEGQHDTEGHEVDRAAVVENAKGDAIESSFFRKDAEPGASTNSESAR</sequence>
<dbReference type="InterPro" id="IPR027450">
    <property type="entry name" value="AlkB-like"/>
</dbReference>
<feature type="domain" description="Fe2OG dioxygenase" evidence="6">
    <location>
        <begin position="261"/>
        <end position="370"/>
    </location>
</feature>
<gene>
    <name evidence="8" type="ORF">PhCBS80983_g01095</name>
</gene>
<dbReference type="InterPro" id="IPR037151">
    <property type="entry name" value="AlkB-like_sf"/>
</dbReference>
<proteinExistence type="predicted"/>
<accession>A0A507ECG1</accession>
<feature type="region of interest" description="Disordered" evidence="5">
    <location>
        <begin position="71"/>
        <end position="105"/>
    </location>
</feature>
<evidence type="ECO:0000256" key="5">
    <source>
        <dbReference type="SAM" id="MobiDB-lite"/>
    </source>
</evidence>
<feature type="region of interest" description="Disordered" evidence="5">
    <location>
        <begin position="480"/>
        <end position="500"/>
    </location>
</feature>
<feature type="region of interest" description="Disordered" evidence="5">
    <location>
        <begin position="436"/>
        <end position="467"/>
    </location>
</feature>
<dbReference type="EMBL" id="QEAQ01000007">
    <property type="protein sequence ID" value="TPX61494.1"/>
    <property type="molecule type" value="Genomic_DNA"/>
</dbReference>
<dbReference type="SUPFAM" id="SSF51197">
    <property type="entry name" value="Clavaminate synthase-like"/>
    <property type="match status" value="1"/>
</dbReference>
<dbReference type="PROSITE" id="PS51471">
    <property type="entry name" value="FE2OG_OXY"/>
    <property type="match status" value="1"/>
</dbReference>
<dbReference type="Gene3D" id="2.60.120.590">
    <property type="entry name" value="Alpha-ketoglutarate-dependent dioxygenase AlkB-like"/>
    <property type="match status" value="1"/>
</dbReference>
<dbReference type="GO" id="GO:0006307">
    <property type="term" value="P:DNA alkylation repair"/>
    <property type="evidence" value="ECO:0007669"/>
    <property type="project" value="InterPro"/>
</dbReference>